<dbReference type="Pfam" id="PF01565">
    <property type="entry name" value="FAD_binding_4"/>
    <property type="match status" value="1"/>
</dbReference>
<dbReference type="SUPFAM" id="SSF56176">
    <property type="entry name" value="FAD-binding/transporter-associated domain-like"/>
    <property type="match status" value="1"/>
</dbReference>
<dbReference type="GO" id="GO:0071555">
    <property type="term" value="P:cell wall organization"/>
    <property type="evidence" value="ECO:0007669"/>
    <property type="project" value="UniProtKB-KW"/>
</dbReference>
<dbReference type="HAMAP" id="MF_00037">
    <property type="entry name" value="MurB"/>
    <property type="match status" value="1"/>
</dbReference>
<keyword evidence="13 16" id="KW-0131">Cell cycle</keyword>
<keyword evidence="9 16" id="KW-0521">NADP</keyword>
<evidence type="ECO:0000256" key="6">
    <source>
        <dbReference type="ARBA" id="ARBA00022618"/>
    </source>
</evidence>
<feature type="active site" description="Proton donor" evidence="16">
    <location>
        <position position="224"/>
    </location>
</feature>
<dbReference type="InterPro" id="IPR016167">
    <property type="entry name" value="FAD-bd_PCMH_sub1"/>
</dbReference>
<keyword evidence="5 16" id="KW-0963">Cytoplasm</keyword>
<gene>
    <name evidence="16" type="primary">murB</name>
    <name evidence="18" type="ORF">COU01_04190</name>
</gene>
<keyword evidence="12 16" id="KW-0560">Oxidoreductase</keyword>
<evidence type="ECO:0000256" key="5">
    <source>
        <dbReference type="ARBA" id="ARBA00022490"/>
    </source>
</evidence>
<evidence type="ECO:0000313" key="18">
    <source>
        <dbReference type="EMBL" id="PIR91998.1"/>
    </source>
</evidence>
<evidence type="ECO:0000313" key="19">
    <source>
        <dbReference type="Proteomes" id="UP000228510"/>
    </source>
</evidence>
<dbReference type="AlphaFoldDB" id="A0A2H0UYV5"/>
<sequence>MEIIKKLQKKIGAGVQENAPLAPYTTYKLGGPARYFFIAKNNEEIKTAAAAAKDLDLPIFILGGGSNILVSDNGFSGLVIKMANRELSVEKNKIKAEAGALIGQVVSLAWKNSLTGLEWAAGIPGTAGGAVRGNAGAFGKSISDNIVSVQALQSSKNKTEIIVMAKEECQFTYRESIFKHDDNLVVLGVELELQAGEQAAIKQQMLDCVQRRSCGHPKYPSAGCSFKNIFVTDEIKGKIRKINPAGEEKIKGGKIGAGWFIDQAGLKGYKIGGVQVSDEHANFIVKVDETARAEHALMLISYVKQQVRDKFGVQLQEEVQYVGFD</sequence>
<evidence type="ECO:0000256" key="9">
    <source>
        <dbReference type="ARBA" id="ARBA00022857"/>
    </source>
</evidence>
<dbReference type="PROSITE" id="PS51387">
    <property type="entry name" value="FAD_PCMH"/>
    <property type="match status" value="1"/>
</dbReference>
<dbReference type="EMBL" id="PFAT01000053">
    <property type="protein sequence ID" value="PIR91998.1"/>
    <property type="molecule type" value="Genomic_DNA"/>
</dbReference>
<dbReference type="NCBIfam" id="NF010480">
    <property type="entry name" value="PRK13905.1"/>
    <property type="match status" value="1"/>
</dbReference>
<dbReference type="InterPro" id="IPR036635">
    <property type="entry name" value="MurB_C_sf"/>
</dbReference>
<name>A0A2H0UYV5_9BACT</name>
<dbReference type="Pfam" id="PF02873">
    <property type="entry name" value="MurB_C"/>
    <property type="match status" value="1"/>
</dbReference>
<evidence type="ECO:0000256" key="13">
    <source>
        <dbReference type="ARBA" id="ARBA00023306"/>
    </source>
</evidence>
<dbReference type="Proteomes" id="UP000228510">
    <property type="component" value="Unassembled WGS sequence"/>
</dbReference>
<evidence type="ECO:0000256" key="3">
    <source>
        <dbReference type="ARBA" id="ARBA00004496"/>
    </source>
</evidence>
<evidence type="ECO:0000256" key="11">
    <source>
        <dbReference type="ARBA" id="ARBA00022984"/>
    </source>
</evidence>
<proteinExistence type="inferred from homology"/>
<keyword evidence="10 16" id="KW-0133">Cell shape</keyword>
<evidence type="ECO:0000256" key="10">
    <source>
        <dbReference type="ARBA" id="ARBA00022960"/>
    </source>
</evidence>
<dbReference type="InterPro" id="IPR003170">
    <property type="entry name" value="MurB"/>
</dbReference>
<dbReference type="InterPro" id="IPR011601">
    <property type="entry name" value="MurB_C"/>
</dbReference>
<keyword evidence="14 16" id="KW-0961">Cell wall biogenesis/degradation</keyword>
<protein>
    <recommendedName>
        <fullName evidence="16">UDP-N-acetylenolpyruvoylglucosamine reductase</fullName>
        <ecNumber evidence="16">1.3.1.98</ecNumber>
    </recommendedName>
    <alternativeName>
        <fullName evidence="16">UDP-N-acetylmuramate dehydrogenase</fullName>
    </alternativeName>
</protein>
<dbReference type="GO" id="GO:0051301">
    <property type="term" value="P:cell division"/>
    <property type="evidence" value="ECO:0007669"/>
    <property type="project" value="UniProtKB-KW"/>
</dbReference>
<dbReference type="PANTHER" id="PTHR21071">
    <property type="entry name" value="UDP-N-ACETYLENOLPYRUVOYLGLUCOSAMINE REDUCTASE"/>
    <property type="match status" value="1"/>
</dbReference>
<dbReference type="Gene3D" id="3.30.43.10">
    <property type="entry name" value="Uridine Diphospho-n-acetylenolpyruvylglucosamine Reductase, domain 2"/>
    <property type="match status" value="1"/>
</dbReference>
<dbReference type="InterPro" id="IPR016169">
    <property type="entry name" value="FAD-bd_PCMH_sub2"/>
</dbReference>
<evidence type="ECO:0000259" key="17">
    <source>
        <dbReference type="PROSITE" id="PS51387"/>
    </source>
</evidence>
<dbReference type="UniPathway" id="UPA00219"/>
<feature type="domain" description="FAD-binding PCMH-type" evidence="17">
    <location>
        <begin position="28"/>
        <end position="196"/>
    </location>
</feature>
<comment type="catalytic activity">
    <reaction evidence="15 16">
        <text>UDP-N-acetyl-alpha-D-muramate + NADP(+) = UDP-N-acetyl-3-O-(1-carboxyvinyl)-alpha-D-glucosamine + NADPH + H(+)</text>
        <dbReference type="Rhea" id="RHEA:12248"/>
        <dbReference type="ChEBI" id="CHEBI:15378"/>
        <dbReference type="ChEBI" id="CHEBI:57783"/>
        <dbReference type="ChEBI" id="CHEBI:58349"/>
        <dbReference type="ChEBI" id="CHEBI:68483"/>
        <dbReference type="ChEBI" id="CHEBI:70757"/>
        <dbReference type="EC" id="1.3.1.98"/>
    </reaction>
</comment>
<keyword evidence="11 16" id="KW-0573">Peptidoglycan synthesis</keyword>
<dbReference type="InterPro" id="IPR016166">
    <property type="entry name" value="FAD-bd_PCMH"/>
</dbReference>
<feature type="active site" evidence="16">
    <location>
        <position position="318"/>
    </location>
</feature>
<dbReference type="Gene3D" id="3.30.465.10">
    <property type="match status" value="1"/>
</dbReference>
<evidence type="ECO:0000256" key="8">
    <source>
        <dbReference type="ARBA" id="ARBA00022827"/>
    </source>
</evidence>
<comment type="caution">
    <text evidence="18">The sequence shown here is derived from an EMBL/GenBank/DDBJ whole genome shotgun (WGS) entry which is preliminary data.</text>
</comment>
<comment type="pathway">
    <text evidence="4 16">Cell wall biogenesis; peptidoglycan biosynthesis.</text>
</comment>
<dbReference type="GO" id="GO:0009252">
    <property type="term" value="P:peptidoglycan biosynthetic process"/>
    <property type="evidence" value="ECO:0007669"/>
    <property type="project" value="UniProtKB-UniRule"/>
</dbReference>
<dbReference type="InterPro" id="IPR036318">
    <property type="entry name" value="FAD-bd_PCMH-like_sf"/>
</dbReference>
<dbReference type="InterPro" id="IPR006094">
    <property type="entry name" value="Oxid_FAD_bind_N"/>
</dbReference>
<comment type="subcellular location">
    <subcellularLocation>
        <location evidence="3 16">Cytoplasm</location>
    </subcellularLocation>
</comment>
<comment type="cofactor">
    <cofactor evidence="1 16">
        <name>FAD</name>
        <dbReference type="ChEBI" id="CHEBI:57692"/>
    </cofactor>
</comment>
<reference evidence="19" key="1">
    <citation type="submission" date="2017-09" db="EMBL/GenBank/DDBJ databases">
        <title>Depth-based differentiation of microbial function through sediment-hosted aquifers and enrichment of novel symbionts in the deep terrestrial subsurface.</title>
        <authorList>
            <person name="Probst A.J."/>
            <person name="Ladd B."/>
            <person name="Jarett J.K."/>
            <person name="Geller-Mcgrath D.E."/>
            <person name="Sieber C.M.K."/>
            <person name="Emerson J.B."/>
            <person name="Anantharaman K."/>
            <person name="Thomas B.C."/>
            <person name="Malmstrom R."/>
            <person name="Stieglmeier M."/>
            <person name="Klingl A."/>
            <person name="Woyke T."/>
            <person name="Ryan C.M."/>
            <person name="Banfield J.F."/>
        </authorList>
    </citation>
    <scope>NUCLEOTIDE SEQUENCE [LARGE SCALE GENOMIC DNA]</scope>
</reference>
<dbReference type="GO" id="GO:0005829">
    <property type="term" value="C:cytosol"/>
    <property type="evidence" value="ECO:0007669"/>
    <property type="project" value="TreeGrafter"/>
</dbReference>
<comment type="function">
    <text evidence="2 16">Cell wall formation.</text>
</comment>
<dbReference type="GO" id="GO:0008360">
    <property type="term" value="P:regulation of cell shape"/>
    <property type="evidence" value="ECO:0007669"/>
    <property type="project" value="UniProtKB-KW"/>
</dbReference>
<dbReference type="SUPFAM" id="SSF56194">
    <property type="entry name" value="Uridine diphospho-N-Acetylenolpyruvylglucosamine reductase, MurB, C-terminal domain"/>
    <property type="match status" value="1"/>
</dbReference>
<evidence type="ECO:0000256" key="16">
    <source>
        <dbReference type="HAMAP-Rule" id="MF_00037"/>
    </source>
</evidence>
<dbReference type="GO" id="GO:0071949">
    <property type="term" value="F:FAD binding"/>
    <property type="evidence" value="ECO:0007669"/>
    <property type="project" value="InterPro"/>
</dbReference>
<comment type="similarity">
    <text evidence="16">Belongs to the MurB family.</text>
</comment>
<dbReference type="Gene3D" id="3.90.78.10">
    <property type="entry name" value="UDP-N-acetylenolpyruvoylglucosamine reductase, C-terminal domain"/>
    <property type="match status" value="1"/>
</dbReference>
<accession>A0A2H0UYV5</accession>
<keyword evidence="8 16" id="KW-0274">FAD</keyword>
<dbReference type="NCBIfam" id="TIGR00179">
    <property type="entry name" value="murB"/>
    <property type="match status" value="1"/>
</dbReference>
<evidence type="ECO:0000256" key="15">
    <source>
        <dbReference type="ARBA" id="ARBA00048914"/>
    </source>
</evidence>
<evidence type="ECO:0000256" key="12">
    <source>
        <dbReference type="ARBA" id="ARBA00023002"/>
    </source>
</evidence>
<evidence type="ECO:0000256" key="4">
    <source>
        <dbReference type="ARBA" id="ARBA00004752"/>
    </source>
</evidence>
<evidence type="ECO:0000256" key="1">
    <source>
        <dbReference type="ARBA" id="ARBA00001974"/>
    </source>
</evidence>
<dbReference type="GO" id="GO:0008762">
    <property type="term" value="F:UDP-N-acetylmuramate dehydrogenase activity"/>
    <property type="evidence" value="ECO:0007669"/>
    <property type="project" value="UniProtKB-UniRule"/>
</dbReference>
<keyword evidence="7 16" id="KW-0285">Flavoprotein</keyword>
<evidence type="ECO:0000256" key="2">
    <source>
        <dbReference type="ARBA" id="ARBA00003921"/>
    </source>
</evidence>
<dbReference type="EC" id="1.3.1.98" evidence="16"/>
<evidence type="ECO:0000256" key="14">
    <source>
        <dbReference type="ARBA" id="ARBA00023316"/>
    </source>
</evidence>
<feature type="active site" evidence="16">
    <location>
        <position position="174"/>
    </location>
</feature>
<organism evidence="18 19">
    <name type="scientific">Candidatus Falkowbacteria bacterium CG10_big_fil_rev_8_21_14_0_10_44_15</name>
    <dbReference type="NCBI Taxonomy" id="1974569"/>
    <lineage>
        <taxon>Bacteria</taxon>
        <taxon>Candidatus Falkowiibacteriota</taxon>
    </lineage>
</organism>
<keyword evidence="6 16" id="KW-0132">Cell division</keyword>
<dbReference type="PANTHER" id="PTHR21071:SF4">
    <property type="entry name" value="UDP-N-ACETYLENOLPYRUVOYLGLUCOSAMINE REDUCTASE"/>
    <property type="match status" value="1"/>
</dbReference>
<evidence type="ECO:0000256" key="7">
    <source>
        <dbReference type="ARBA" id="ARBA00022630"/>
    </source>
</evidence>